<dbReference type="Proteomes" id="UP000265520">
    <property type="component" value="Unassembled WGS sequence"/>
</dbReference>
<comment type="caution">
    <text evidence="1">The sequence shown here is derived from an EMBL/GenBank/DDBJ whole genome shotgun (WGS) entry which is preliminary data.</text>
</comment>
<protein>
    <submittedName>
        <fullName evidence="1">Uncharacterized protein</fullName>
    </submittedName>
</protein>
<keyword evidence="2" id="KW-1185">Reference proteome</keyword>
<proteinExistence type="predicted"/>
<evidence type="ECO:0000313" key="1">
    <source>
        <dbReference type="EMBL" id="MCI53179.1"/>
    </source>
</evidence>
<reference evidence="1 2" key="1">
    <citation type="journal article" date="2018" name="Front. Plant Sci.">
        <title>Red Clover (Trifolium pratense) and Zigzag Clover (T. medium) - A Picture of Genomic Similarities and Differences.</title>
        <authorList>
            <person name="Dluhosova J."/>
            <person name="Istvanek J."/>
            <person name="Nedelnik J."/>
            <person name="Repkova J."/>
        </authorList>
    </citation>
    <scope>NUCLEOTIDE SEQUENCE [LARGE SCALE GENOMIC DNA]</scope>
    <source>
        <strain evidence="2">cv. 10/8</strain>
        <tissue evidence="1">Leaf</tissue>
    </source>
</reference>
<name>A0A392SWX6_9FABA</name>
<accession>A0A392SWX6</accession>
<feature type="non-terminal residue" evidence="1">
    <location>
        <position position="30"/>
    </location>
</feature>
<dbReference type="AlphaFoldDB" id="A0A392SWX6"/>
<sequence>MGGVVYLQVLRRSCVHAGAPTLKSMKCMKQ</sequence>
<organism evidence="1 2">
    <name type="scientific">Trifolium medium</name>
    <dbReference type="NCBI Taxonomy" id="97028"/>
    <lineage>
        <taxon>Eukaryota</taxon>
        <taxon>Viridiplantae</taxon>
        <taxon>Streptophyta</taxon>
        <taxon>Embryophyta</taxon>
        <taxon>Tracheophyta</taxon>
        <taxon>Spermatophyta</taxon>
        <taxon>Magnoliopsida</taxon>
        <taxon>eudicotyledons</taxon>
        <taxon>Gunneridae</taxon>
        <taxon>Pentapetalae</taxon>
        <taxon>rosids</taxon>
        <taxon>fabids</taxon>
        <taxon>Fabales</taxon>
        <taxon>Fabaceae</taxon>
        <taxon>Papilionoideae</taxon>
        <taxon>50 kb inversion clade</taxon>
        <taxon>NPAAA clade</taxon>
        <taxon>Hologalegina</taxon>
        <taxon>IRL clade</taxon>
        <taxon>Trifolieae</taxon>
        <taxon>Trifolium</taxon>
    </lineage>
</organism>
<dbReference type="EMBL" id="LXQA010459223">
    <property type="protein sequence ID" value="MCI53179.1"/>
    <property type="molecule type" value="Genomic_DNA"/>
</dbReference>
<evidence type="ECO:0000313" key="2">
    <source>
        <dbReference type="Proteomes" id="UP000265520"/>
    </source>
</evidence>